<dbReference type="Pfam" id="PF01822">
    <property type="entry name" value="WSC"/>
    <property type="match status" value="1"/>
</dbReference>
<evidence type="ECO:0000259" key="2">
    <source>
        <dbReference type="PROSITE" id="PS51212"/>
    </source>
</evidence>
<dbReference type="PROSITE" id="PS51212">
    <property type="entry name" value="WSC"/>
    <property type="match status" value="1"/>
</dbReference>
<dbReference type="OrthoDB" id="2019572at2759"/>
<gene>
    <name evidence="3" type="ORF">BDZ85DRAFT_317687</name>
</gene>
<sequence>MPTTTTTTSTTTTSTTTTTQPTNQIASGISYLGCYSDCHGPSFRDLPYQITDSSTNTPLQCALACAQAGYLYAGTQYSNQCWCGSSVPPTQSSGCDYVCPGDSSQMCGGNCHNSVTFTGACPNVVQGSSLTLDAGSSVGTFAQYYVGDKYTENVNNPGTSGSSLSVNIESNFCDDAAIHRCADYAATFNGYQSLDLHYFASSNTWQCVAYSGTNNGPTAASYFDQFNADVSKGYGYSI</sequence>
<feature type="compositionally biased region" description="Low complexity" evidence="1">
    <location>
        <begin position="1"/>
        <end position="19"/>
    </location>
</feature>
<keyword evidence="4" id="KW-1185">Reference proteome</keyword>
<dbReference type="AlphaFoldDB" id="A0A6A6GH96"/>
<dbReference type="InterPro" id="IPR002889">
    <property type="entry name" value="WSC_carb-bd"/>
</dbReference>
<proteinExistence type="predicted"/>
<reference evidence="4" key="1">
    <citation type="journal article" date="2020" name="Stud. Mycol.">
        <title>101 Dothideomycetes genomes: A test case for predicting lifestyles and emergence of pathogens.</title>
        <authorList>
            <person name="Haridas S."/>
            <person name="Albert R."/>
            <person name="Binder M."/>
            <person name="Bloem J."/>
            <person name="LaButti K."/>
            <person name="Salamov A."/>
            <person name="Andreopoulos B."/>
            <person name="Baker S."/>
            <person name="Barry K."/>
            <person name="Bills G."/>
            <person name="Bluhm B."/>
            <person name="Cannon C."/>
            <person name="Castanera R."/>
            <person name="Culley D."/>
            <person name="Daum C."/>
            <person name="Ezra D."/>
            <person name="Gonzalez J."/>
            <person name="Henrissat B."/>
            <person name="Kuo A."/>
            <person name="Liang C."/>
            <person name="Lipzen A."/>
            <person name="Lutzoni F."/>
            <person name="Magnuson J."/>
            <person name="Mondo S."/>
            <person name="Nolan M."/>
            <person name="Ohm R."/>
            <person name="Pangilinan J."/>
            <person name="Park H.-J."/>
            <person name="Ramirez L."/>
            <person name="Alfaro M."/>
            <person name="Sun H."/>
            <person name="Tritt A."/>
            <person name="Yoshinaga Y."/>
            <person name="Zwiers L.-H."/>
            <person name="Turgeon B."/>
            <person name="Goodwin S."/>
            <person name="Spatafora J."/>
            <person name="Crous P."/>
            <person name="Grigoriev I."/>
        </authorList>
    </citation>
    <scope>NUCLEOTIDE SEQUENCE [LARGE SCALE GENOMIC DNA]</scope>
    <source>
        <strain evidence="4">CECT 20119</strain>
    </source>
</reference>
<protein>
    <submittedName>
        <fullName evidence="3">WSC domain-containing protein</fullName>
    </submittedName>
</protein>
<feature type="region of interest" description="Disordered" evidence="1">
    <location>
        <begin position="1"/>
        <end position="21"/>
    </location>
</feature>
<evidence type="ECO:0000313" key="3">
    <source>
        <dbReference type="EMBL" id="KAF2225085.1"/>
    </source>
</evidence>
<accession>A0A6A6GH96</accession>
<feature type="domain" description="WSC" evidence="2">
    <location>
        <begin position="28"/>
        <end position="119"/>
    </location>
</feature>
<dbReference type="Proteomes" id="UP000799538">
    <property type="component" value="Unassembled WGS sequence"/>
</dbReference>
<organism evidence="3 4">
    <name type="scientific">Elsinoe ampelina</name>
    <dbReference type="NCBI Taxonomy" id="302913"/>
    <lineage>
        <taxon>Eukaryota</taxon>
        <taxon>Fungi</taxon>
        <taxon>Dikarya</taxon>
        <taxon>Ascomycota</taxon>
        <taxon>Pezizomycotina</taxon>
        <taxon>Dothideomycetes</taxon>
        <taxon>Dothideomycetidae</taxon>
        <taxon>Myriangiales</taxon>
        <taxon>Elsinoaceae</taxon>
        <taxon>Elsinoe</taxon>
    </lineage>
</organism>
<evidence type="ECO:0000313" key="4">
    <source>
        <dbReference type="Proteomes" id="UP000799538"/>
    </source>
</evidence>
<evidence type="ECO:0000256" key="1">
    <source>
        <dbReference type="SAM" id="MobiDB-lite"/>
    </source>
</evidence>
<dbReference type="SMART" id="SM00321">
    <property type="entry name" value="WSC"/>
    <property type="match status" value="1"/>
</dbReference>
<dbReference type="EMBL" id="ML992504">
    <property type="protein sequence ID" value="KAF2225085.1"/>
    <property type="molecule type" value="Genomic_DNA"/>
</dbReference>
<name>A0A6A6GH96_9PEZI</name>